<dbReference type="GeneID" id="102804552"/>
<dbReference type="PANTHER" id="PTHR45937">
    <property type="entry name" value="ASPARAGINE SYNTHETASE DOMAIN-CONTAINING PROTEIN 1"/>
    <property type="match status" value="1"/>
</dbReference>
<dbReference type="InterPro" id="IPR014729">
    <property type="entry name" value="Rossmann-like_a/b/a_fold"/>
</dbReference>
<dbReference type="InterPro" id="IPR001962">
    <property type="entry name" value="Asn_synthase"/>
</dbReference>
<proteinExistence type="predicted"/>
<organism evidence="5 6">
    <name type="scientific">Saccoglossus kowalevskii</name>
    <name type="common">Acorn worm</name>
    <dbReference type="NCBI Taxonomy" id="10224"/>
    <lineage>
        <taxon>Eukaryota</taxon>
        <taxon>Metazoa</taxon>
        <taxon>Hemichordata</taxon>
        <taxon>Enteropneusta</taxon>
        <taxon>Harrimaniidae</taxon>
        <taxon>Saccoglossus</taxon>
    </lineage>
</organism>
<evidence type="ECO:0000313" key="6">
    <source>
        <dbReference type="RefSeq" id="XP_006816856.1"/>
    </source>
</evidence>
<dbReference type="CDD" id="cd01991">
    <property type="entry name" value="Asn_synthase_B_C"/>
    <property type="match status" value="1"/>
</dbReference>
<keyword evidence="3" id="KW-0315">Glutamine amidotransferase</keyword>
<evidence type="ECO:0000256" key="3">
    <source>
        <dbReference type="ARBA" id="ARBA00022962"/>
    </source>
</evidence>
<dbReference type="PANTHER" id="PTHR45937:SF1">
    <property type="entry name" value="ASPARAGINE SYNTHETASE DOMAIN-CONTAINING PROTEIN 1"/>
    <property type="match status" value="1"/>
</dbReference>
<gene>
    <name evidence="6" type="primary">LOC102804552</name>
</gene>
<feature type="domain" description="Asparagine synthetase" evidence="4">
    <location>
        <begin position="122"/>
        <end position="194"/>
    </location>
</feature>
<dbReference type="InterPro" id="IPR051857">
    <property type="entry name" value="Asn_synthetase_domain"/>
</dbReference>
<keyword evidence="5" id="KW-1185">Reference proteome</keyword>
<evidence type="ECO:0000259" key="4">
    <source>
        <dbReference type="Pfam" id="PF00733"/>
    </source>
</evidence>
<keyword evidence="2" id="KW-0061">Asparagine biosynthesis</keyword>
<protein>
    <submittedName>
        <fullName evidence="6">Asparagine synthetase domain-containing protein 1-like</fullName>
    </submittedName>
</protein>
<dbReference type="RefSeq" id="XP_006816856.1">
    <property type="nucleotide sequence ID" value="XM_006816793.1"/>
</dbReference>
<dbReference type="Pfam" id="PF00733">
    <property type="entry name" value="Asn_synthase"/>
    <property type="match status" value="1"/>
</dbReference>
<evidence type="ECO:0000313" key="5">
    <source>
        <dbReference type="Proteomes" id="UP000694865"/>
    </source>
</evidence>
<dbReference type="Proteomes" id="UP000694865">
    <property type="component" value="Unplaced"/>
</dbReference>
<name>A0ABM0MA15_SACKO</name>
<dbReference type="Gene3D" id="3.40.50.620">
    <property type="entry name" value="HUPs"/>
    <property type="match status" value="1"/>
</dbReference>
<keyword evidence="1" id="KW-0028">Amino-acid biosynthesis</keyword>
<evidence type="ECO:0000256" key="2">
    <source>
        <dbReference type="ARBA" id="ARBA00022888"/>
    </source>
</evidence>
<sequence>MVPDRITGRHGLQELRTLCPKRQWNFIEVNVTMEELQEMRQLRVSDLVYPLQTVLDDSIGCAIWFAARGHGILYSKGTTETDGIPYTSRSKVVLVGMGADEQLAGYSRHRGRYNSEGLPGLVEEIEMEIQRISARNLGRDDRIISDHGRESRFPFLDEDVVSFLNSLPVNLKANLDLPRGIGEKYLLRVAARLLGLREACLLPKRAIQFGSRIAKLEKNKEKASDTCQRLLE</sequence>
<reference evidence="6" key="1">
    <citation type="submission" date="2025-08" db="UniProtKB">
        <authorList>
            <consortium name="RefSeq"/>
        </authorList>
    </citation>
    <scope>IDENTIFICATION</scope>
    <source>
        <tissue evidence="6">Testes</tissue>
    </source>
</reference>
<dbReference type="SUPFAM" id="SSF52402">
    <property type="entry name" value="Adenine nucleotide alpha hydrolases-like"/>
    <property type="match status" value="1"/>
</dbReference>
<evidence type="ECO:0000256" key="1">
    <source>
        <dbReference type="ARBA" id="ARBA00022605"/>
    </source>
</evidence>
<accession>A0ABM0MA15</accession>